<feature type="domain" description="ChsH2 C-terminal OB-fold" evidence="2">
    <location>
        <begin position="54"/>
        <end position="119"/>
    </location>
</feature>
<dbReference type="InterPro" id="IPR029069">
    <property type="entry name" value="HotDog_dom_sf"/>
</dbReference>
<organism evidence="4 5">
    <name type="scientific">Crenobacter intestini</name>
    <dbReference type="NCBI Taxonomy" id="2563443"/>
    <lineage>
        <taxon>Bacteria</taxon>
        <taxon>Pseudomonadati</taxon>
        <taxon>Pseudomonadota</taxon>
        <taxon>Betaproteobacteria</taxon>
        <taxon>Neisseriales</taxon>
        <taxon>Neisseriaceae</taxon>
        <taxon>Crenobacter</taxon>
    </lineage>
</organism>
<gene>
    <name evidence="4" type="ORF">E5K04_12940</name>
</gene>
<dbReference type="RefSeq" id="WP_136554780.1">
    <property type="nucleotide sequence ID" value="NZ_STGJ01000015.1"/>
</dbReference>
<evidence type="ECO:0000313" key="4">
    <source>
        <dbReference type="EMBL" id="TIC79825.1"/>
    </source>
</evidence>
<dbReference type="Pfam" id="PF01575">
    <property type="entry name" value="MaoC_dehydratas"/>
    <property type="match status" value="1"/>
</dbReference>
<dbReference type="InterPro" id="IPR002539">
    <property type="entry name" value="MaoC-like_dom"/>
</dbReference>
<dbReference type="Gene3D" id="3.10.129.10">
    <property type="entry name" value="Hotdog Thioesterase"/>
    <property type="match status" value="1"/>
</dbReference>
<evidence type="ECO:0000259" key="2">
    <source>
        <dbReference type="Pfam" id="PF01796"/>
    </source>
</evidence>
<feature type="domain" description="ChsH2 rubredoxin-like zinc ribbon" evidence="3">
    <location>
        <begin position="17"/>
        <end position="52"/>
    </location>
</feature>
<dbReference type="PANTHER" id="PTHR34075">
    <property type="entry name" value="BLR3430 PROTEIN"/>
    <property type="match status" value="1"/>
</dbReference>
<sequence>MANKPQPVATDISRPYWDALKARRIELQQCDACGRWNFFPRRHCPHCLSDRLAWREVSGRGKLLTYTVARIPTLPDFADEAPQKLAVVELAEGVHLNTTLVGLAEDEISVGMAVKPVFDESGDTPLLRFTGEDKSLAVIGRAVDDTPAETTPATPKRQIHFKDFESLKALISDDYSGWSNTYTVGQDLIDQFAALSGDDYWIHTDPERARKQGPFGGTIAHGMLIQVLLSRLSMPLDWELAGFGNMANYGSNKLRFPSPVPAGSRIHGRARVKAVDEVKAGTQLTLEMCVHVVGQERPALINELIVLYMP</sequence>
<accession>A0A4T0UNF7</accession>
<name>A0A4T0UNF7_9NEIS</name>
<dbReference type="InterPro" id="IPR052513">
    <property type="entry name" value="Thioester_dehydratase-like"/>
</dbReference>
<dbReference type="OrthoDB" id="5514845at2"/>
<keyword evidence="5" id="KW-1185">Reference proteome</keyword>
<dbReference type="AlphaFoldDB" id="A0A4T0UNF7"/>
<dbReference type="InterPro" id="IPR002878">
    <property type="entry name" value="ChsH2_C"/>
</dbReference>
<proteinExistence type="predicted"/>
<dbReference type="InterPro" id="IPR039375">
    <property type="entry name" value="NodN-like"/>
</dbReference>
<reference evidence="4 5" key="1">
    <citation type="submission" date="2019-04" db="EMBL/GenBank/DDBJ databases">
        <title>Crenobacter sp. nov.</title>
        <authorList>
            <person name="Shi S."/>
        </authorList>
    </citation>
    <scope>NUCLEOTIDE SEQUENCE [LARGE SCALE GENOMIC DNA]</scope>
    <source>
        <strain evidence="4 5">GY 70310</strain>
    </source>
</reference>
<evidence type="ECO:0000259" key="1">
    <source>
        <dbReference type="Pfam" id="PF01575"/>
    </source>
</evidence>
<dbReference type="Pfam" id="PF12172">
    <property type="entry name" value="zf-ChsH2"/>
    <property type="match status" value="1"/>
</dbReference>
<dbReference type="CDD" id="cd03450">
    <property type="entry name" value="NodN"/>
    <property type="match status" value="1"/>
</dbReference>
<protein>
    <submittedName>
        <fullName evidence="4">Acyl dehydratase</fullName>
    </submittedName>
</protein>
<dbReference type="Pfam" id="PF01796">
    <property type="entry name" value="OB_ChsH2_C"/>
    <property type="match status" value="1"/>
</dbReference>
<dbReference type="SUPFAM" id="SSF50249">
    <property type="entry name" value="Nucleic acid-binding proteins"/>
    <property type="match status" value="1"/>
</dbReference>
<comment type="caution">
    <text evidence="4">The sequence shown here is derived from an EMBL/GenBank/DDBJ whole genome shotgun (WGS) entry which is preliminary data.</text>
</comment>
<dbReference type="Gene3D" id="6.10.30.10">
    <property type="match status" value="1"/>
</dbReference>
<dbReference type="InterPro" id="IPR022002">
    <property type="entry name" value="ChsH2_Znr"/>
</dbReference>
<dbReference type="InterPro" id="IPR012340">
    <property type="entry name" value="NA-bd_OB-fold"/>
</dbReference>
<dbReference type="SUPFAM" id="SSF54637">
    <property type="entry name" value="Thioesterase/thiol ester dehydrase-isomerase"/>
    <property type="match status" value="1"/>
</dbReference>
<evidence type="ECO:0000259" key="3">
    <source>
        <dbReference type="Pfam" id="PF12172"/>
    </source>
</evidence>
<feature type="domain" description="MaoC-like" evidence="1">
    <location>
        <begin position="180"/>
        <end position="281"/>
    </location>
</feature>
<dbReference type="EMBL" id="STGJ01000015">
    <property type="protein sequence ID" value="TIC79825.1"/>
    <property type="molecule type" value="Genomic_DNA"/>
</dbReference>
<evidence type="ECO:0000313" key="5">
    <source>
        <dbReference type="Proteomes" id="UP000308891"/>
    </source>
</evidence>
<dbReference type="PANTHER" id="PTHR34075:SF5">
    <property type="entry name" value="BLR3430 PROTEIN"/>
    <property type="match status" value="1"/>
</dbReference>
<dbReference type="Proteomes" id="UP000308891">
    <property type="component" value="Unassembled WGS sequence"/>
</dbReference>